<accession>A0A8J5TBE5</accession>
<evidence type="ECO:0000256" key="1">
    <source>
        <dbReference type="SAM" id="Phobius"/>
    </source>
</evidence>
<reference evidence="2" key="2">
    <citation type="submission" date="2021-02" db="EMBL/GenBank/DDBJ databases">
        <authorList>
            <person name="Kimball J.A."/>
            <person name="Haas M.W."/>
            <person name="Macchietto M."/>
            <person name="Kono T."/>
            <person name="Duquette J."/>
            <person name="Shao M."/>
        </authorList>
    </citation>
    <scope>NUCLEOTIDE SEQUENCE</scope>
    <source>
        <tissue evidence="2">Fresh leaf tissue</tissue>
    </source>
</reference>
<proteinExistence type="predicted"/>
<protein>
    <submittedName>
        <fullName evidence="2">Uncharacterized protein</fullName>
    </submittedName>
</protein>
<comment type="caution">
    <text evidence="2">The sequence shown here is derived from an EMBL/GenBank/DDBJ whole genome shotgun (WGS) entry which is preliminary data.</text>
</comment>
<dbReference type="AlphaFoldDB" id="A0A8J5TBE5"/>
<gene>
    <name evidence="2" type="ORF">GUJ93_ZPchr0016g2504</name>
</gene>
<reference evidence="2" key="1">
    <citation type="journal article" date="2021" name="bioRxiv">
        <title>Whole Genome Assembly and Annotation of Northern Wild Rice, Zizania palustris L., Supports a Whole Genome Duplication in the Zizania Genus.</title>
        <authorList>
            <person name="Haas M."/>
            <person name="Kono T."/>
            <person name="Macchietto M."/>
            <person name="Millas R."/>
            <person name="McGilp L."/>
            <person name="Shao M."/>
            <person name="Duquette J."/>
            <person name="Hirsch C.N."/>
            <person name="Kimball J."/>
        </authorList>
    </citation>
    <scope>NUCLEOTIDE SEQUENCE</scope>
    <source>
        <tissue evidence="2">Fresh leaf tissue</tissue>
    </source>
</reference>
<sequence length="145" mass="15258">MCASARASDCDDHSDNVDRQICPTAGPPLASVGLRVVIYVVVYTAARVVALHKHHHRHTREVTVPRLLAINCSKSTTSALDPVVLPSDACPRGQICTTAVTPAVCTMAQVAILHAPLRLIVVVTHRVVLSSVPHHGAHGASGVMG</sequence>
<evidence type="ECO:0000313" key="2">
    <source>
        <dbReference type="EMBL" id="KAG8083699.1"/>
    </source>
</evidence>
<organism evidence="2 3">
    <name type="scientific">Zizania palustris</name>
    <name type="common">Northern wild rice</name>
    <dbReference type="NCBI Taxonomy" id="103762"/>
    <lineage>
        <taxon>Eukaryota</taxon>
        <taxon>Viridiplantae</taxon>
        <taxon>Streptophyta</taxon>
        <taxon>Embryophyta</taxon>
        <taxon>Tracheophyta</taxon>
        <taxon>Spermatophyta</taxon>
        <taxon>Magnoliopsida</taxon>
        <taxon>Liliopsida</taxon>
        <taxon>Poales</taxon>
        <taxon>Poaceae</taxon>
        <taxon>BOP clade</taxon>
        <taxon>Oryzoideae</taxon>
        <taxon>Oryzeae</taxon>
        <taxon>Zizaniinae</taxon>
        <taxon>Zizania</taxon>
    </lineage>
</organism>
<keyword evidence="1" id="KW-1133">Transmembrane helix</keyword>
<evidence type="ECO:0000313" key="3">
    <source>
        <dbReference type="Proteomes" id="UP000729402"/>
    </source>
</evidence>
<dbReference type="Proteomes" id="UP000729402">
    <property type="component" value="Unassembled WGS sequence"/>
</dbReference>
<keyword evidence="3" id="KW-1185">Reference proteome</keyword>
<name>A0A8J5TBE5_ZIZPA</name>
<feature type="transmembrane region" description="Helical" evidence="1">
    <location>
        <begin position="32"/>
        <end position="50"/>
    </location>
</feature>
<keyword evidence="1" id="KW-0472">Membrane</keyword>
<dbReference type="EMBL" id="JAAALK010000084">
    <property type="protein sequence ID" value="KAG8083699.1"/>
    <property type="molecule type" value="Genomic_DNA"/>
</dbReference>
<keyword evidence="1" id="KW-0812">Transmembrane</keyword>